<dbReference type="RefSeq" id="WP_111348240.1">
    <property type="nucleotide sequence ID" value="NZ_QLII01000001.1"/>
</dbReference>
<protein>
    <submittedName>
        <fullName evidence="2">YdcF family protein</fullName>
    </submittedName>
</protein>
<dbReference type="Gene3D" id="3.40.50.620">
    <property type="entry name" value="HUPs"/>
    <property type="match status" value="1"/>
</dbReference>
<sequence>MTDYLREQALKLWNYHHINHQLEKADAILVLCSHDLRVAERGADLFLEGWAPLLIFSGGLGVITKFMWSEPEAELFARIALRMGVPAERILIENRSSNTGENVLFTKQLLEERNLNPETFIVVQKPYMERRSFATFKKVWPEKHVIVTSPQDSFDIYLSMYTNPALTPDDVISIMVGDLQRIKTYPDKGFQIQQDIPNDVWVAYEALVKAGYDRHLAPI</sequence>
<keyword evidence="3" id="KW-1185">Reference proteome</keyword>
<dbReference type="InterPro" id="IPR014729">
    <property type="entry name" value="Rossmann-like_a/b/a_fold"/>
</dbReference>
<dbReference type="EMBL" id="QLII01000001">
    <property type="protein sequence ID" value="RAI77510.1"/>
    <property type="molecule type" value="Genomic_DNA"/>
</dbReference>
<dbReference type="InterPro" id="IPR003848">
    <property type="entry name" value="DUF218"/>
</dbReference>
<dbReference type="Pfam" id="PF02698">
    <property type="entry name" value="DUF218"/>
    <property type="match status" value="1"/>
</dbReference>
<organism evidence="2 3">
    <name type="scientific">Spirosoma telluris</name>
    <dbReference type="NCBI Taxonomy" id="2183553"/>
    <lineage>
        <taxon>Bacteria</taxon>
        <taxon>Pseudomonadati</taxon>
        <taxon>Bacteroidota</taxon>
        <taxon>Cytophagia</taxon>
        <taxon>Cytophagales</taxon>
        <taxon>Cytophagaceae</taxon>
        <taxon>Spirosoma</taxon>
    </lineage>
</organism>
<accession>A0A327NQ67</accession>
<dbReference type="AlphaFoldDB" id="A0A327NQ67"/>
<reference evidence="2 3" key="1">
    <citation type="submission" date="2018-06" db="EMBL/GenBank/DDBJ databases">
        <title>Spirosoma sp. HMF3257 Genome sequencing and assembly.</title>
        <authorList>
            <person name="Kang H."/>
            <person name="Cha I."/>
            <person name="Kim H."/>
            <person name="Kang J."/>
            <person name="Joh K."/>
        </authorList>
    </citation>
    <scope>NUCLEOTIDE SEQUENCE [LARGE SCALE GENOMIC DNA]</scope>
    <source>
        <strain evidence="2 3">HMF3257</strain>
    </source>
</reference>
<dbReference type="InterPro" id="IPR051599">
    <property type="entry name" value="Cell_Envelope_Assoc"/>
</dbReference>
<dbReference type="CDD" id="cd06259">
    <property type="entry name" value="YdcF-like"/>
    <property type="match status" value="1"/>
</dbReference>
<dbReference type="GO" id="GO:0005886">
    <property type="term" value="C:plasma membrane"/>
    <property type="evidence" value="ECO:0007669"/>
    <property type="project" value="TreeGrafter"/>
</dbReference>
<evidence type="ECO:0000313" key="2">
    <source>
        <dbReference type="EMBL" id="RAI77510.1"/>
    </source>
</evidence>
<evidence type="ECO:0000259" key="1">
    <source>
        <dbReference type="Pfam" id="PF02698"/>
    </source>
</evidence>
<comment type="caution">
    <text evidence="2">The sequence shown here is derived from an EMBL/GenBank/DDBJ whole genome shotgun (WGS) entry which is preliminary data.</text>
</comment>
<dbReference type="OrthoDB" id="9782395at2"/>
<evidence type="ECO:0000313" key="3">
    <source>
        <dbReference type="Proteomes" id="UP000249016"/>
    </source>
</evidence>
<proteinExistence type="predicted"/>
<dbReference type="PANTHER" id="PTHR30336">
    <property type="entry name" value="INNER MEMBRANE PROTEIN, PROBABLE PERMEASE"/>
    <property type="match status" value="1"/>
</dbReference>
<dbReference type="Proteomes" id="UP000249016">
    <property type="component" value="Unassembled WGS sequence"/>
</dbReference>
<gene>
    <name evidence="2" type="ORF">HMF3257_31155</name>
</gene>
<dbReference type="PANTHER" id="PTHR30336:SF20">
    <property type="entry name" value="DUF218 DOMAIN-CONTAINING PROTEIN"/>
    <property type="match status" value="1"/>
</dbReference>
<name>A0A327NQ67_9BACT</name>
<feature type="domain" description="DUF218" evidence="1">
    <location>
        <begin position="26"/>
        <end position="144"/>
    </location>
</feature>